<keyword evidence="10" id="KW-1185">Reference proteome</keyword>
<dbReference type="Pfam" id="PF00535">
    <property type="entry name" value="Glycos_transf_2"/>
    <property type="match status" value="1"/>
</dbReference>
<dbReference type="Proteomes" id="UP000297729">
    <property type="component" value="Unassembled WGS sequence"/>
</dbReference>
<keyword evidence="4 7" id="KW-0812">Transmembrane</keyword>
<keyword evidence="2" id="KW-0328">Glycosyltransferase</keyword>
<dbReference type="OrthoDB" id="9811884at2"/>
<dbReference type="RefSeq" id="WP_135202520.1">
    <property type="nucleotide sequence ID" value="NZ_SPVG01000162.1"/>
</dbReference>
<evidence type="ECO:0000256" key="1">
    <source>
        <dbReference type="ARBA" id="ARBA00004141"/>
    </source>
</evidence>
<dbReference type="CDD" id="cd04187">
    <property type="entry name" value="DPM1_like_bac"/>
    <property type="match status" value="1"/>
</dbReference>
<comment type="subcellular location">
    <subcellularLocation>
        <location evidence="1">Membrane</location>
        <topology evidence="1">Multi-pass membrane protein</topology>
    </subcellularLocation>
</comment>
<dbReference type="InterPro" id="IPR001173">
    <property type="entry name" value="Glyco_trans_2-like"/>
</dbReference>
<gene>
    <name evidence="9" type="ORF">E4L98_15835</name>
</gene>
<dbReference type="EMBL" id="SPVG01000162">
    <property type="protein sequence ID" value="TFW19768.1"/>
    <property type="molecule type" value="Genomic_DNA"/>
</dbReference>
<evidence type="ECO:0000313" key="10">
    <source>
        <dbReference type="Proteomes" id="UP000297729"/>
    </source>
</evidence>
<keyword evidence="5 7" id="KW-1133">Transmembrane helix</keyword>
<dbReference type="AlphaFoldDB" id="A0A4Y9SBR4"/>
<evidence type="ECO:0000256" key="2">
    <source>
        <dbReference type="ARBA" id="ARBA00022676"/>
    </source>
</evidence>
<evidence type="ECO:0000256" key="3">
    <source>
        <dbReference type="ARBA" id="ARBA00022679"/>
    </source>
</evidence>
<keyword evidence="3 9" id="KW-0808">Transferase</keyword>
<dbReference type="GO" id="GO:0005886">
    <property type="term" value="C:plasma membrane"/>
    <property type="evidence" value="ECO:0007669"/>
    <property type="project" value="TreeGrafter"/>
</dbReference>
<organism evidence="9 10">
    <name type="scientific">Duganella callida</name>
    <dbReference type="NCBI Taxonomy" id="2561932"/>
    <lineage>
        <taxon>Bacteria</taxon>
        <taxon>Pseudomonadati</taxon>
        <taxon>Pseudomonadota</taxon>
        <taxon>Betaproteobacteria</taxon>
        <taxon>Burkholderiales</taxon>
        <taxon>Oxalobacteraceae</taxon>
        <taxon>Telluria group</taxon>
        <taxon>Duganella</taxon>
    </lineage>
</organism>
<dbReference type="Gene3D" id="3.90.550.10">
    <property type="entry name" value="Spore Coat Polysaccharide Biosynthesis Protein SpsA, Chain A"/>
    <property type="match status" value="1"/>
</dbReference>
<feature type="transmembrane region" description="Helical" evidence="7">
    <location>
        <begin position="264"/>
        <end position="291"/>
    </location>
</feature>
<dbReference type="InterPro" id="IPR029044">
    <property type="entry name" value="Nucleotide-diphossugar_trans"/>
</dbReference>
<feature type="domain" description="Glycosyltransferase 2-like" evidence="8">
    <location>
        <begin position="10"/>
        <end position="170"/>
    </location>
</feature>
<dbReference type="SUPFAM" id="SSF53448">
    <property type="entry name" value="Nucleotide-diphospho-sugar transferases"/>
    <property type="match status" value="1"/>
</dbReference>
<evidence type="ECO:0000313" key="9">
    <source>
        <dbReference type="EMBL" id="TFW19768.1"/>
    </source>
</evidence>
<evidence type="ECO:0000256" key="6">
    <source>
        <dbReference type="ARBA" id="ARBA00023136"/>
    </source>
</evidence>
<feature type="transmembrane region" description="Helical" evidence="7">
    <location>
        <begin position="237"/>
        <end position="258"/>
    </location>
</feature>
<evidence type="ECO:0000256" key="5">
    <source>
        <dbReference type="ARBA" id="ARBA00022989"/>
    </source>
</evidence>
<dbReference type="PANTHER" id="PTHR48090">
    <property type="entry name" value="UNDECAPRENYL-PHOSPHATE 4-DEOXY-4-FORMAMIDO-L-ARABINOSE TRANSFERASE-RELATED"/>
    <property type="match status" value="1"/>
</dbReference>
<dbReference type="InterPro" id="IPR050256">
    <property type="entry name" value="Glycosyltransferase_2"/>
</dbReference>
<keyword evidence="6 7" id="KW-0472">Membrane</keyword>
<dbReference type="PANTHER" id="PTHR48090:SF1">
    <property type="entry name" value="PROPHAGE BACTOPRENOL GLUCOSYL TRANSFERASE HOMOLOG"/>
    <property type="match status" value="1"/>
</dbReference>
<evidence type="ECO:0000259" key="8">
    <source>
        <dbReference type="Pfam" id="PF00535"/>
    </source>
</evidence>
<accession>A0A4Y9SBR4</accession>
<proteinExistence type="predicted"/>
<evidence type="ECO:0000256" key="7">
    <source>
        <dbReference type="SAM" id="Phobius"/>
    </source>
</evidence>
<protein>
    <submittedName>
        <fullName evidence="9">Glycosyltransferase</fullName>
    </submittedName>
</protein>
<comment type="caution">
    <text evidence="9">The sequence shown here is derived from an EMBL/GenBank/DDBJ whole genome shotgun (WGS) entry which is preliminary data.</text>
</comment>
<reference evidence="9 10" key="1">
    <citation type="submission" date="2019-03" db="EMBL/GenBank/DDBJ databases">
        <title>Draft Genome Sequence of Duganella callidus sp. nov., a Novel Duganella Species Isolated from Cultivated Soil.</title>
        <authorList>
            <person name="Raths R."/>
            <person name="Peta V."/>
            <person name="Bucking H."/>
        </authorList>
    </citation>
    <scope>NUCLEOTIDE SEQUENCE [LARGE SCALE GENOMIC DNA]</scope>
    <source>
        <strain evidence="9 10">DN04</strain>
    </source>
</reference>
<sequence length="319" mass="35934">MQAATSPLISVVIPVYKAEKMLDELYTRLRDAIQTVTPAFEIVLVEDCGGDRSWDVIERLAQADPRVVGLQFSRNFGQHYGITAGLDLCRGDWVVVMDCDLQDAPEEIPRLYAKAQEGYDVVLALRGKRQDPLLKRATSWLYYRLFSYLADIDIDGDSGNFRIMSRQVVKNFNRMREQLRFFGGHVQWMGFPTTGIQVQHAQRAEGKSTYTFAKLWRLASETIIAYSDKPLRMAARLGLTMAAVATAFGLYLLVASIIHRSPIAGWSSLIVSLYFIGGLIIGILGIMGVYLGKAFDETKKRPLYIVRRLTPNARELPDD</sequence>
<name>A0A4Y9SBR4_9BURK</name>
<evidence type="ECO:0000256" key="4">
    <source>
        <dbReference type="ARBA" id="ARBA00022692"/>
    </source>
</evidence>
<dbReference type="GO" id="GO:0016757">
    <property type="term" value="F:glycosyltransferase activity"/>
    <property type="evidence" value="ECO:0007669"/>
    <property type="project" value="UniProtKB-KW"/>
</dbReference>